<dbReference type="CDD" id="cd06595">
    <property type="entry name" value="GH31_u1"/>
    <property type="match status" value="1"/>
</dbReference>
<dbReference type="Gene3D" id="3.20.20.80">
    <property type="entry name" value="Glycosidases"/>
    <property type="match status" value="1"/>
</dbReference>
<dbReference type="InterPro" id="IPR013780">
    <property type="entry name" value="Glyco_hydro_b"/>
</dbReference>
<evidence type="ECO:0000313" key="6">
    <source>
        <dbReference type="EMBL" id="HJC05232.1"/>
    </source>
</evidence>
<evidence type="ECO:0000259" key="4">
    <source>
        <dbReference type="Pfam" id="PF17137"/>
    </source>
</evidence>
<dbReference type="GO" id="GO:0005975">
    <property type="term" value="P:carbohydrate metabolic process"/>
    <property type="evidence" value="ECO:0007669"/>
    <property type="project" value="InterPro"/>
</dbReference>
<reference evidence="6" key="2">
    <citation type="submission" date="2021-04" db="EMBL/GenBank/DDBJ databases">
        <authorList>
            <person name="Gilroy R."/>
        </authorList>
    </citation>
    <scope>NUCLEOTIDE SEQUENCE</scope>
    <source>
        <strain evidence="6">CHK180-15479</strain>
    </source>
</reference>
<dbReference type="InterPro" id="IPR000322">
    <property type="entry name" value="Glyco_hydro_31_TIM"/>
</dbReference>
<dbReference type="Pfam" id="PF01055">
    <property type="entry name" value="Glyco_hydro_31_2nd"/>
    <property type="match status" value="1"/>
</dbReference>
<dbReference type="GO" id="GO:0090599">
    <property type="term" value="F:alpha-glucosidase activity"/>
    <property type="evidence" value="ECO:0007669"/>
    <property type="project" value="TreeGrafter"/>
</dbReference>
<protein>
    <submittedName>
        <fullName evidence="6">Glycoside hydrolase family 31 protein</fullName>
    </submittedName>
</protein>
<evidence type="ECO:0000259" key="5">
    <source>
        <dbReference type="Pfam" id="PF21365"/>
    </source>
</evidence>
<dbReference type="InterPro" id="IPR017853">
    <property type="entry name" value="GH"/>
</dbReference>
<evidence type="ECO:0000259" key="3">
    <source>
        <dbReference type="Pfam" id="PF01055"/>
    </source>
</evidence>
<dbReference type="PANTHER" id="PTHR22762">
    <property type="entry name" value="ALPHA-GLUCOSIDASE"/>
    <property type="match status" value="1"/>
</dbReference>
<evidence type="ECO:0000256" key="2">
    <source>
        <dbReference type="RuleBase" id="RU361185"/>
    </source>
</evidence>
<comment type="caution">
    <text evidence="6">The sequence shown here is derived from an EMBL/GenBank/DDBJ whole genome shotgun (WGS) entry which is preliminary data.</text>
</comment>
<accession>A0A9D2MYQ6</accession>
<feature type="domain" description="DUF5110" evidence="4">
    <location>
        <begin position="615"/>
        <end position="683"/>
    </location>
</feature>
<dbReference type="AlphaFoldDB" id="A0A9D2MYQ6"/>
<dbReference type="Gene3D" id="2.60.40.1760">
    <property type="entry name" value="glycosyl hydrolase (family 31)"/>
    <property type="match status" value="1"/>
</dbReference>
<keyword evidence="2" id="KW-0326">Glycosidase</keyword>
<keyword evidence="2 6" id="KW-0378">Hydrolase</keyword>
<dbReference type="InterPro" id="IPR048395">
    <property type="entry name" value="Glyco_hydro_31_C"/>
</dbReference>
<feature type="domain" description="Glycoside hydrolase family 31 TIM barrel" evidence="3">
    <location>
        <begin position="197"/>
        <end position="500"/>
    </location>
</feature>
<dbReference type="SUPFAM" id="SSF51445">
    <property type="entry name" value="(Trans)glycosidases"/>
    <property type="match status" value="1"/>
</dbReference>
<name>A0A9D2MYQ6_9FIRM</name>
<dbReference type="EMBL" id="DWWT01000015">
    <property type="protein sequence ID" value="HJC05232.1"/>
    <property type="molecule type" value="Genomic_DNA"/>
</dbReference>
<dbReference type="Pfam" id="PF17137">
    <property type="entry name" value="DUF5110"/>
    <property type="match status" value="1"/>
</dbReference>
<reference evidence="6" key="1">
    <citation type="journal article" date="2021" name="PeerJ">
        <title>Extensive microbial diversity within the chicken gut microbiome revealed by metagenomics and culture.</title>
        <authorList>
            <person name="Gilroy R."/>
            <person name="Ravi A."/>
            <person name="Getino M."/>
            <person name="Pursley I."/>
            <person name="Horton D.L."/>
            <person name="Alikhan N.F."/>
            <person name="Baker D."/>
            <person name="Gharbi K."/>
            <person name="Hall N."/>
            <person name="Watson M."/>
            <person name="Adriaenssens E.M."/>
            <person name="Foster-Nyarko E."/>
            <person name="Jarju S."/>
            <person name="Secka A."/>
            <person name="Antonio M."/>
            <person name="Oren A."/>
            <person name="Chaudhuri R.R."/>
            <person name="La Ragione R."/>
            <person name="Hildebrand F."/>
            <person name="Pallen M.J."/>
        </authorList>
    </citation>
    <scope>NUCLEOTIDE SEQUENCE</scope>
    <source>
        <strain evidence="6">CHK180-15479</strain>
    </source>
</reference>
<dbReference type="Gene3D" id="2.60.40.1180">
    <property type="entry name" value="Golgi alpha-mannosidase II"/>
    <property type="match status" value="2"/>
</dbReference>
<sequence>MREQVNGSWRIETHPKAEAGNVLQGDRWRISVLTEGLIRLEYQPEGCFEDRATQMVWNRDFPPTGFQVQETDAGLEIFTSRIHLIYNRGEFSSNGLSIQVMGNLSPYHSIWRYGQDFEDLKGTARTLDLCDGETELDRGIIGKNGFSVLDDSDSLVLTEDGWVEPRQSAGKDLYFWGYGHDYREALKDFYYLCGKSPMVPRYALGNWWSRYYKYTEQSYKALMERFKQEGIPFSVAVIDMDWHLVDIDPKYGSGWTGYTWNKELFPDPQGFLQWLHGQGLRVTLNLHPADGIRAYEDIYPQMAEELGANAEKEQPVNFDAASPEFLQAYFKYFTHPQEAQGVDFWWIDWQSGGVSRVKGLDPLWILNHYHYLDYKRDGRRPMIFSRYAGPGSHRYPVGFSGDTIVSWASLAFQPYFTAAASNIGYGMWSHDIGGHMHGTKEDEMAGRWLQFGVFSPIMRLHSSCSPFNGKEPWRYKAEVRDMMEDFLRLRHRLVPYLYTMNYRAYAEDTPLMLPMYYEYPEEEAAYQVPNEYIFGNQLLAAPVTTPRIPGINVSKTRVWLPKGMYFDIFTGARYQGGRMMDMYRTISSIPVLAKAGAILTLADEKAEAGKNPEVLFVHVYPGADGSFVLYEDDNETEAYREGVCAQTAFSLSWGTDPVLTIEMPQKNTQLLPKKREYVIVFHGIGSCEGELRVGEKAKHLLLEERQMEDILGGSGVCVSTGLLDPAVSRVELCLKNAVMKENDSNQYLFDFLNQAEISFDQKDRLYAAAGRKRNKELLLSELMAMDLEPDLLGAVMEILTA</sequence>
<evidence type="ECO:0000313" key="7">
    <source>
        <dbReference type="Proteomes" id="UP000823910"/>
    </source>
</evidence>
<dbReference type="Pfam" id="PF21365">
    <property type="entry name" value="Glyco_hydro_31_3rd"/>
    <property type="match status" value="1"/>
</dbReference>
<organism evidence="6 7">
    <name type="scientific">Candidatus Enterocloster excrementipullorum</name>
    <dbReference type="NCBI Taxonomy" id="2838559"/>
    <lineage>
        <taxon>Bacteria</taxon>
        <taxon>Bacillati</taxon>
        <taxon>Bacillota</taxon>
        <taxon>Clostridia</taxon>
        <taxon>Lachnospirales</taxon>
        <taxon>Lachnospiraceae</taxon>
        <taxon>Enterocloster</taxon>
    </lineage>
</organism>
<gene>
    <name evidence="6" type="ORF">H9704_03630</name>
</gene>
<proteinExistence type="inferred from homology"/>
<dbReference type="GO" id="GO:0006491">
    <property type="term" value="P:N-glycan processing"/>
    <property type="evidence" value="ECO:0007669"/>
    <property type="project" value="TreeGrafter"/>
</dbReference>
<dbReference type="Proteomes" id="UP000823910">
    <property type="component" value="Unassembled WGS sequence"/>
</dbReference>
<dbReference type="PANTHER" id="PTHR22762:SF89">
    <property type="entry name" value="ALPHA-XYLOSIDASE"/>
    <property type="match status" value="1"/>
</dbReference>
<feature type="domain" description="Glycosyl hydrolase family 31 C-terminal" evidence="5">
    <location>
        <begin position="509"/>
        <end position="599"/>
    </location>
</feature>
<dbReference type="SUPFAM" id="SSF51011">
    <property type="entry name" value="Glycosyl hydrolase domain"/>
    <property type="match status" value="1"/>
</dbReference>
<dbReference type="InterPro" id="IPR033403">
    <property type="entry name" value="DUF5110"/>
</dbReference>
<comment type="similarity">
    <text evidence="1 2">Belongs to the glycosyl hydrolase 31 family.</text>
</comment>
<evidence type="ECO:0000256" key="1">
    <source>
        <dbReference type="ARBA" id="ARBA00007806"/>
    </source>
</evidence>